<keyword evidence="3" id="KW-1185">Reference proteome</keyword>
<organism evidence="2 3">
    <name type="scientific">Ataeniobius toweri</name>
    <dbReference type="NCBI Taxonomy" id="208326"/>
    <lineage>
        <taxon>Eukaryota</taxon>
        <taxon>Metazoa</taxon>
        <taxon>Chordata</taxon>
        <taxon>Craniata</taxon>
        <taxon>Vertebrata</taxon>
        <taxon>Euteleostomi</taxon>
        <taxon>Actinopterygii</taxon>
        <taxon>Neopterygii</taxon>
        <taxon>Teleostei</taxon>
        <taxon>Neoteleostei</taxon>
        <taxon>Acanthomorphata</taxon>
        <taxon>Ovalentaria</taxon>
        <taxon>Atherinomorphae</taxon>
        <taxon>Cyprinodontiformes</taxon>
        <taxon>Goodeidae</taxon>
        <taxon>Ataeniobius</taxon>
    </lineage>
</organism>
<name>A0ABU7CBA6_9TELE</name>
<proteinExistence type="predicted"/>
<protein>
    <submittedName>
        <fullName evidence="2">Uncharacterized protein</fullName>
    </submittedName>
</protein>
<reference evidence="2 3" key="1">
    <citation type="submission" date="2021-07" db="EMBL/GenBank/DDBJ databases">
        <authorList>
            <person name="Palmer J.M."/>
        </authorList>
    </citation>
    <scope>NUCLEOTIDE SEQUENCE [LARGE SCALE GENOMIC DNA]</scope>
    <source>
        <strain evidence="2 3">AT_MEX2019</strain>
        <tissue evidence="2">Muscle</tissue>
    </source>
</reference>
<dbReference type="Proteomes" id="UP001345963">
    <property type="component" value="Unassembled WGS sequence"/>
</dbReference>
<dbReference type="EMBL" id="JAHUTI010081797">
    <property type="protein sequence ID" value="MED6258973.1"/>
    <property type="molecule type" value="Genomic_DNA"/>
</dbReference>
<evidence type="ECO:0000313" key="2">
    <source>
        <dbReference type="EMBL" id="MED6258973.1"/>
    </source>
</evidence>
<sequence length="115" mass="12911">MLQKLPDNTITPTTMTPDGELRCQNELRCRFMSLNRFPTDGKIRALAARSDSCSPSLTQQGYLPNQRHSLETDGKSTSRQGKRCLISASLPKLNDYSIPTLIPEDTAKQTCLYMM</sequence>
<feature type="region of interest" description="Disordered" evidence="1">
    <location>
        <begin position="49"/>
        <end position="81"/>
    </location>
</feature>
<feature type="compositionally biased region" description="Polar residues" evidence="1">
    <location>
        <begin position="51"/>
        <end position="67"/>
    </location>
</feature>
<evidence type="ECO:0000313" key="3">
    <source>
        <dbReference type="Proteomes" id="UP001345963"/>
    </source>
</evidence>
<accession>A0ABU7CBA6</accession>
<gene>
    <name evidence="2" type="ORF">ATANTOWER_015025</name>
</gene>
<evidence type="ECO:0000256" key="1">
    <source>
        <dbReference type="SAM" id="MobiDB-lite"/>
    </source>
</evidence>
<comment type="caution">
    <text evidence="2">The sequence shown here is derived from an EMBL/GenBank/DDBJ whole genome shotgun (WGS) entry which is preliminary data.</text>
</comment>